<dbReference type="InterPro" id="IPR001647">
    <property type="entry name" value="HTH_TetR"/>
</dbReference>
<dbReference type="InterPro" id="IPR036271">
    <property type="entry name" value="Tet_transcr_reg_TetR-rel_C_sf"/>
</dbReference>
<dbReference type="PANTHER" id="PTHR30055:SF209">
    <property type="entry name" value="POSSIBLE TRANSCRIPTIONAL REGULATORY PROTEIN (PROBABLY TETR-FAMILY)"/>
    <property type="match status" value="1"/>
</dbReference>
<dbReference type="PANTHER" id="PTHR30055">
    <property type="entry name" value="HTH-TYPE TRANSCRIPTIONAL REGULATOR RUTR"/>
    <property type="match status" value="1"/>
</dbReference>
<organism evidence="6 7">
    <name type="scientific">Mycobacterium saskatchewanense</name>
    <dbReference type="NCBI Taxonomy" id="220927"/>
    <lineage>
        <taxon>Bacteria</taxon>
        <taxon>Bacillati</taxon>
        <taxon>Actinomycetota</taxon>
        <taxon>Actinomycetes</taxon>
        <taxon>Mycobacteriales</taxon>
        <taxon>Mycobacteriaceae</taxon>
        <taxon>Mycobacterium</taxon>
        <taxon>Mycobacterium simiae complex</taxon>
    </lineage>
</organism>
<feature type="DNA-binding region" description="H-T-H motif" evidence="4">
    <location>
        <begin position="24"/>
        <end position="43"/>
    </location>
</feature>
<dbReference type="InterPro" id="IPR009057">
    <property type="entry name" value="Homeodomain-like_sf"/>
</dbReference>
<feature type="domain" description="HTH tetR-type" evidence="5">
    <location>
        <begin position="1"/>
        <end position="61"/>
    </location>
</feature>
<keyword evidence="1" id="KW-0805">Transcription regulation</keyword>
<evidence type="ECO:0000313" key="7">
    <source>
        <dbReference type="Proteomes" id="UP000193387"/>
    </source>
</evidence>
<dbReference type="InterPro" id="IPR050109">
    <property type="entry name" value="HTH-type_TetR-like_transc_reg"/>
</dbReference>
<reference evidence="6 7" key="1">
    <citation type="submission" date="2016-01" db="EMBL/GenBank/DDBJ databases">
        <title>The new phylogeny of the genus Mycobacterium.</title>
        <authorList>
            <person name="Tarcisio F."/>
            <person name="Conor M."/>
            <person name="Antonella G."/>
            <person name="Elisabetta G."/>
            <person name="Giulia F.S."/>
            <person name="Sara T."/>
            <person name="Anna F."/>
            <person name="Clotilde B."/>
            <person name="Roberto B."/>
            <person name="Veronica D.S."/>
            <person name="Fabio R."/>
            <person name="Monica P."/>
            <person name="Olivier J."/>
            <person name="Enrico T."/>
            <person name="Nicola S."/>
        </authorList>
    </citation>
    <scope>NUCLEOTIDE SEQUENCE [LARGE SCALE GENOMIC DNA]</scope>
    <source>
        <strain evidence="6 7">DSM 44616</strain>
    </source>
</reference>
<keyword evidence="2 4" id="KW-0238">DNA-binding</keyword>
<dbReference type="GO" id="GO:0000976">
    <property type="term" value="F:transcription cis-regulatory region binding"/>
    <property type="evidence" value="ECO:0007669"/>
    <property type="project" value="TreeGrafter"/>
</dbReference>
<name>A0AAJ3NND1_9MYCO</name>
<protein>
    <recommendedName>
        <fullName evidence="5">HTH tetR-type domain-containing protein</fullName>
    </recommendedName>
</protein>
<keyword evidence="7" id="KW-1185">Reference proteome</keyword>
<proteinExistence type="predicted"/>
<dbReference type="Pfam" id="PF00440">
    <property type="entry name" value="TetR_N"/>
    <property type="match status" value="1"/>
</dbReference>
<dbReference type="EMBL" id="LQPR01000049">
    <property type="protein sequence ID" value="ORW69106.1"/>
    <property type="molecule type" value="Genomic_DNA"/>
</dbReference>
<sequence>MDVRARMLEAAETQLAASPQNDISTREVCEAVGVGSPVLYRLFGDKNGLLTAVIDRAFSRYLSEKRAQPPSDDPVDDLYAAWDNHIAFALENPTVYRLVYAPQLAEVPGAAEETRQLLYDRLIRCAEAGKLKTSPAEAAQAIMAACIGVALNILSQPEIYTDPGLSARVRDAILREVTIDAESKPTNERTPPVKPVALQLAALIRRAHTPLTKAEAALMLQWLDAIAAADHLDNE</sequence>
<evidence type="ECO:0000313" key="6">
    <source>
        <dbReference type="EMBL" id="ORW69106.1"/>
    </source>
</evidence>
<dbReference type="RefSeq" id="WP_085257316.1">
    <property type="nucleotide sequence ID" value="NZ_AP022573.1"/>
</dbReference>
<evidence type="ECO:0000256" key="2">
    <source>
        <dbReference type="ARBA" id="ARBA00023125"/>
    </source>
</evidence>
<dbReference type="SUPFAM" id="SSF46689">
    <property type="entry name" value="Homeodomain-like"/>
    <property type="match status" value="1"/>
</dbReference>
<comment type="caution">
    <text evidence="6">The sequence shown here is derived from an EMBL/GenBank/DDBJ whole genome shotgun (WGS) entry which is preliminary data.</text>
</comment>
<evidence type="ECO:0000256" key="1">
    <source>
        <dbReference type="ARBA" id="ARBA00023015"/>
    </source>
</evidence>
<evidence type="ECO:0000259" key="5">
    <source>
        <dbReference type="PROSITE" id="PS50977"/>
    </source>
</evidence>
<dbReference type="Gene3D" id="1.10.357.10">
    <property type="entry name" value="Tetracycline Repressor, domain 2"/>
    <property type="match status" value="1"/>
</dbReference>
<accession>A0AAJ3NND1</accession>
<evidence type="ECO:0000256" key="4">
    <source>
        <dbReference type="PROSITE-ProRule" id="PRU00335"/>
    </source>
</evidence>
<dbReference type="PROSITE" id="PS50977">
    <property type="entry name" value="HTH_TETR_2"/>
    <property type="match status" value="1"/>
</dbReference>
<dbReference type="SUPFAM" id="SSF48498">
    <property type="entry name" value="Tetracyclin repressor-like, C-terminal domain"/>
    <property type="match status" value="1"/>
</dbReference>
<dbReference type="InterPro" id="IPR025996">
    <property type="entry name" value="MT1864/Rv1816-like_C"/>
</dbReference>
<dbReference type="GO" id="GO:0003700">
    <property type="term" value="F:DNA-binding transcription factor activity"/>
    <property type="evidence" value="ECO:0007669"/>
    <property type="project" value="TreeGrafter"/>
</dbReference>
<keyword evidence="3" id="KW-0804">Transcription</keyword>
<evidence type="ECO:0000256" key="3">
    <source>
        <dbReference type="ARBA" id="ARBA00023163"/>
    </source>
</evidence>
<gene>
    <name evidence="6" type="ORF">AWC23_20395</name>
</gene>
<dbReference type="Pfam" id="PF13305">
    <property type="entry name" value="TetR_C_33"/>
    <property type="match status" value="1"/>
</dbReference>
<dbReference type="AlphaFoldDB" id="A0AAJ3NND1"/>
<dbReference type="Proteomes" id="UP000193387">
    <property type="component" value="Unassembled WGS sequence"/>
</dbReference>